<gene>
    <name evidence="1" type="ORF">MICH65_0494</name>
</gene>
<organism evidence="1 2">
    <name type="scientific">Candidatus Chazhemtobacterium aquaticus</name>
    <dbReference type="NCBI Taxonomy" id="2715735"/>
    <lineage>
        <taxon>Bacteria</taxon>
        <taxon>Candidatus Chazhemtobacteraceae</taxon>
        <taxon>Candidatus Chazhemtobacterium</taxon>
    </lineage>
</organism>
<protein>
    <submittedName>
        <fullName evidence="1">Uncharacterized protein</fullName>
    </submittedName>
</protein>
<keyword evidence="2" id="KW-1185">Reference proteome</keyword>
<accession>A0A857N5E5</accession>
<dbReference type="KEGG" id="caqa:MICH65_0494"/>
<evidence type="ECO:0000313" key="2">
    <source>
        <dbReference type="Proteomes" id="UP000463983"/>
    </source>
</evidence>
<proteinExistence type="predicted"/>
<sequence length="222" mass="25585">MPNKHIQDINKKLQQNNWSRDNPQSSKEIVKFLITSSNIFSNIPGYISVLRSISQSLNDTAALRWINHFSSIRSAYFLQSKNINVSAFEKKSGNKKVDLELNNKTLCEVKSFEPIMSRSNSALQNVEYVMNNFLKNKLMPAFNDQRADLVIIDDIFSDNSKNYQLLNYFLSFINDPATERYGTINSILGKYLSRIIVVSFTQSIVKNPTLRFVGDQWEKLLK</sequence>
<evidence type="ECO:0000313" key="1">
    <source>
        <dbReference type="EMBL" id="QHO63475.1"/>
    </source>
</evidence>
<dbReference type="AlphaFoldDB" id="A0A857N5E5"/>
<reference evidence="2" key="1">
    <citation type="journal article" date="2020" name="Microorganisms">
        <title>Complete Genome of a Member of a New Bacterial Lineage in the Microgenomates Group Reveals an Unusual Nucleotide Composition Disparity Between Two Strands of DNA and Limited Metabolic Potential.</title>
        <authorList>
            <person name="Kadnikov V.V."/>
            <person name="Mardanov A.V."/>
            <person name="Beletsky A.V."/>
            <person name="Karnachuk O.V."/>
            <person name="Ravin N.V."/>
        </authorList>
    </citation>
    <scope>NUCLEOTIDE SEQUENCE [LARGE SCALE GENOMIC DNA]</scope>
</reference>
<dbReference type="RefSeq" id="WP_161931855.1">
    <property type="nucleotide sequence ID" value="NZ_CP047901.1"/>
</dbReference>
<name>A0A857N5E5_9BACT</name>
<dbReference type="EMBL" id="CP047901">
    <property type="protein sequence ID" value="QHO63475.1"/>
    <property type="molecule type" value="Genomic_DNA"/>
</dbReference>
<dbReference type="Proteomes" id="UP000463983">
    <property type="component" value="Chromosome"/>
</dbReference>